<keyword evidence="4" id="KW-1185">Reference proteome</keyword>
<accession>A0A9D5H5Z3</accession>
<keyword evidence="2" id="KW-1133">Transmembrane helix</keyword>
<dbReference type="Proteomes" id="UP001085076">
    <property type="component" value="Miscellaneous, Linkage group lg09"/>
</dbReference>
<dbReference type="AlphaFoldDB" id="A0A9D5H5Z3"/>
<dbReference type="OrthoDB" id="942283at2759"/>
<comment type="caution">
    <text evidence="3">The sequence shown here is derived from an EMBL/GenBank/DDBJ whole genome shotgun (WGS) entry which is preliminary data.</text>
</comment>
<evidence type="ECO:0000313" key="3">
    <source>
        <dbReference type="EMBL" id="KAJ0964425.1"/>
    </source>
</evidence>
<keyword evidence="2" id="KW-0472">Membrane</keyword>
<protein>
    <submittedName>
        <fullName evidence="3">Uncharacterized protein</fullName>
    </submittedName>
</protein>
<name>A0A9D5H5Z3_9LILI</name>
<dbReference type="EMBL" id="JAGGNH010000009">
    <property type="protein sequence ID" value="KAJ0964425.1"/>
    <property type="molecule type" value="Genomic_DNA"/>
</dbReference>
<dbReference type="PANTHER" id="PTHR38925">
    <property type="entry name" value="PROTEIN, PUTATIVE-RELATED"/>
    <property type="match status" value="1"/>
</dbReference>
<proteinExistence type="predicted"/>
<evidence type="ECO:0000256" key="2">
    <source>
        <dbReference type="SAM" id="Phobius"/>
    </source>
</evidence>
<keyword evidence="2" id="KW-0812">Transmembrane</keyword>
<feature type="compositionally biased region" description="Polar residues" evidence="1">
    <location>
        <begin position="1"/>
        <end position="11"/>
    </location>
</feature>
<organism evidence="3 4">
    <name type="scientific">Dioscorea zingiberensis</name>
    <dbReference type="NCBI Taxonomy" id="325984"/>
    <lineage>
        <taxon>Eukaryota</taxon>
        <taxon>Viridiplantae</taxon>
        <taxon>Streptophyta</taxon>
        <taxon>Embryophyta</taxon>
        <taxon>Tracheophyta</taxon>
        <taxon>Spermatophyta</taxon>
        <taxon>Magnoliopsida</taxon>
        <taxon>Liliopsida</taxon>
        <taxon>Dioscoreales</taxon>
        <taxon>Dioscoreaceae</taxon>
        <taxon>Dioscorea</taxon>
    </lineage>
</organism>
<gene>
    <name evidence="3" type="ORF">J5N97_029547</name>
</gene>
<feature type="region of interest" description="Disordered" evidence="1">
    <location>
        <begin position="1"/>
        <end position="28"/>
    </location>
</feature>
<reference evidence="3" key="1">
    <citation type="submission" date="2021-03" db="EMBL/GenBank/DDBJ databases">
        <authorList>
            <person name="Li Z."/>
            <person name="Yang C."/>
        </authorList>
    </citation>
    <scope>NUCLEOTIDE SEQUENCE</scope>
    <source>
        <strain evidence="3">Dzin_1.0</strain>
        <tissue evidence="3">Leaf</tissue>
    </source>
</reference>
<feature type="transmembrane region" description="Helical" evidence="2">
    <location>
        <begin position="55"/>
        <end position="72"/>
    </location>
</feature>
<evidence type="ECO:0000313" key="4">
    <source>
        <dbReference type="Proteomes" id="UP001085076"/>
    </source>
</evidence>
<dbReference type="PANTHER" id="PTHR38925:SF1">
    <property type="entry name" value="PROTEIN, PUTATIVE-RELATED"/>
    <property type="match status" value="1"/>
</dbReference>
<evidence type="ECO:0000256" key="1">
    <source>
        <dbReference type="SAM" id="MobiDB-lite"/>
    </source>
</evidence>
<sequence length="145" mass="16716">MPQRSSTTLEGSPSKERNMHTKRTSSAVDNCSEEAMAMDMLVLLKRMATGGDPHFYLHAALLFFFLLKLPIATRMRGSYTEMYFSLRLFLFRLNRVLFPDTPGRNSQRWQRALRLFQERVAEDARFPPNAQATEESLHSISMLAL</sequence>
<reference evidence="3" key="2">
    <citation type="journal article" date="2022" name="Hortic Res">
        <title>The genome of Dioscorea zingiberensis sheds light on the biosynthesis, origin and evolution of the medicinally important diosgenin saponins.</title>
        <authorList>
            <person name="Li Y."/>
            <person name="Tan C."/>
            <person name="Li Z."/>
            <person name="Guo J."/>
            <person name="Li S."/>
            <person name="Chen X."/>
            <person name="Wang C."/>
            <person name="Dai X."/>
            <person name="Yang H."/>
            <person name="Song W."/>
            <person name="Hou L."/>
            <person name="Xu J."/>
            <person name="Tong Z."/>
            <person name="Xu A."/>
            <person name="Yuan X."/>
            <person name="Wang W."/>
            <person name="Yang Q."/>
            <person name="Chen L."/>
            <person name="Sun Z."/>
            <person name="Wang K."/>
            <person name="Pan B."/>
            <person name="Chen J."/>
            <person name="Bao Y."/>
            <person name="Liu F."/>
            <person name="Qi X."/>
            <person name="Gang D.R."/>
            <person name="Wen J."/>
            <person name="Li J."/>
        </authorList>
    </citation>
    <scope>NUCLEOTIDE SEQUENCE</scope>
    <source>
        <strain evidence="3">Dzin_1.0</strain>
    </source>
</reference>